<accession>A0A9X3D9K2</accession>
<evidence type="ECO:0000313" key="3">
    <source>
        <dbReference type="EMBL" id="MCX3263513.1"/>
    </source>
</evidence>
<organism evidence="3 4">
    <name type="scientific">Pedobacter agri</name>
    <dbReference type="NCBI Taxonomy" id="454586"/>
    <lineage>
        <taxon>Bacteria</taxon>
        <taxon>Pseudomonadati</taxon>
        <taxon>Bacteroidota</taxon>
        <taxon>Sphingobacteriia</taxon>
        <taxon>Sphingobacteriales</taxon>
        <taxon>Sphingobacteriaceae</taxon>
        <taxon>Pedobacter</taxon>
    </lineage>
</organism>
<keyword evidence="4" id="KW-1185">Reference proteome</keyword>
<reference evidence="3" key="1">
    <citation type="submission" date="2022-11" db="EMBL/GenBank/DDBJ databases">
        <authorList>
            <person name="Graham C."/>
            <person name="Newman J.D."/>
        </authorList>
    </citation>
    <scope>NUCLEOTIDE SEQUENCE</scope>
    <source>
        <strain evidence="3">DSM 19486</strain>
    </source>
</reference>
<dbReference type="InterPro" id="IPR013538">
    <property type="entry name" value="ASHA1/2-like_C"/>
</dbReference>
<dbReference type="RefSeq" id="WP_010599592.1">
    <property type="nucleotide sequence ID" value="NZ_JAPJUH010000001.1"/>
</dbReference>
<dbReference type="AlphaFoldDB" id="A0A9X3D9K2"/>
<comment type="similarity">
    <text evidence="1">Belongs to the AHA1 family.</text>
</comment>
<protein>
    <submittedName>
        <fullName evidence="3">SRPBCC domain-containing protein</fullName>
    </submittedName>
</protein>
<proteinExistence type="inferred from homology"/>
<sequence length="146" mass="16476">MEKIEFKTEINASPEQVWKILLGTDTYPKWTAAFAENSSVETDWQKGSKAIFGDGSGNGMVAIIEENIPNKYLSIKHIGEIKDGKENLDVDWGPVFENYTLEEQGGKTALLIDLNITAEWKDYFEKTWPKALAIVKELAEKPHLDT</sequence>
<comment type="caution">
    <text evidence="3">The sequence shown here is derived from an EMBL/GenBank/DDBJ whole genome shotgun (WGS) entry which is preliminary data.</text>
</comment>
<dbReference type="SUPFAM" id="SSF55961">
    <property type="entry name" value="Bet v1-like"/>
    <property type="match status" value="1"/>
</dbReference>
<dbReference type="Gene3D" id="3.30.530.20">
    <property type="match status" value="1"/>
</dbReference>
<name>A0A9X3D9K2_9SPHI</name>
<evidence type="ECO:0000259" key="2">
    <source>
        <dbReference type="Pfam" id="PF08327"/>
    </source>
</evidence>
<evidence type="ECO:0000256" key="1">
    <source>
        <dbReference type="ARBA" id="ARBA00006817"/>
    </source>
</evidence>
<dbReference type="Proteomes" id="UP001142592">
    <property type="component" value="Unassembled WGS sequence"/>
</dbReference>
<dbReference type="EMBL" id="JAPJUH010000001">
    <property type="protein sequence ID" value="MCX3263513.1"/>
    <property type="molecule type" value="Genomic_DNA"/>
</dbReference>
<evidence type="ECO:0000313" key="4">
    <source>
        <dbReference type="Proteomes" id="UP001142592"/>
    </source>
</evidence>
<dbReference type="InterPro" id="IPR023393">
    <property type="entry name" value="START-like_dom_sf"/>
</dbReference>
<gene>
    <name evidence="3" type="ORF">OQZ29_02085</name>
</gene>
<dbReference type="CDD" id="cd07814">
    <property type="entry name" value="SRPBCC_CalC_Aha1-like"/>
    <property type="match status" value="1"/>
</dbReference>
<dbReference type="Pfam" id="PF08327">
    <property type="entry name" value="AHSA1"/>
    <property type="match status" value="1"/>
</dbReference>
<feature type="domain" description="Activator of Hsp90 ATPase homologue 1/2-like C-terminal" evidence="2">
    <location>
        <begin position="11"/>
        <end position="138"/>
    </location>
</feature>